<name>A0ABW0LD03_9BACI</name>
<comment type="caution">
    <text evidence="2">The sequence shown here is derived from an EMBL/GenBank/DDBJ whole genome shotgun (WGS) entry which is preliminary data.</text>
</comment>
<dbReference type="EMBL" id="JBHSMC010000001">
    <property type="protein sequence ID" value="MFC5463545.1"/>
    <property type="molecule type" value="Genomic_DNA"/>
</dbReference>
<gene>
    <name evidence="2" type="ORF">ACFPM4_02125</name>
</gene>
<feature type="transmembrane region" description="Helical" evidence="1">
    <location>
        <begin position="43"/>
        <end position="61"/>
    </location>
</feature>
<keyword evidence="1" id="KW-1133">Transmembrane helix</keyword>
<protein>
    <submittedName>
        <fullName evidence="2">Uncharacterized protein</fullName>
    </submittedName>
</protein>
<evidence type="ECO:0000256" key="1">
    <source>
        <dbReference type="SAM" id="Phobius"/>
    </source>
</evidence>
<keyword evidence="1" id="KW-0812">Transmembrane</keyword>
<evidence type="ECO:0000313" key="3">
    <source>
        <dbReference type="Proteomes" id="UP001596147"/>
    </source>
</evidence>
<sequence length="71" mass="8532">MFNMNRKDLLLILAVLFIYLLIGYVFDIDPLKVFIFRVDSFSISFFGLILWIVTVILIRYFHRKSIEKVED</sequence>
<dbReference type="Proteomes" id="UP001596147">
    <property type="component" value="Unassembled WGS sequence"/>
</dbReference>
<dbReference type="RefSeq" id="WP_382347164.1">
    <property type="nucleotide sequence ID" value="NZ_JBHSMC010000001.1"/>
</dbReference>
<proteinExistence type="predicted"/>
<reference evidence="3" key="1">
    <citation type="journal article" date="2019" name="Int. J. Syst. Evol. Microbiol.">
        <title>The Global Catalogue of Microorganisms (GCM) 10K type strain sequencing project: providing services to taxonomists for standard genome sequencing and annotation.</title>
        <authorList>
            <consortium name="The Broad Institute Genomics Platform"/>
            <consortium name="The Broad Institute Genome Sequencing Center for Infectious Disease"/>
            <person name="Wu L."/>
            <person name="Ma J."/>
        </authorList>
    </citation>
    <scope>NUCLEOTIDE SEQUENCE [LARGE SCALE GENOMIC DNA]</scope>
    <source>
        <strain evidence="3">CGMCC 1.12237</strain>
    </source>
</reference>
<keyword evidence="1" id="KW-0472">Membrane</keyword>
<evidence type="ECO:0000313" key="2">
    <source>
        <dbReference type="EMBL" id="MFC5463545.1"/>
    </source>
</evidence>
<accession>A0ABW0LD03</accession>
<organism evidence="2 3">
    <name type="scientific">Lederbergia graminis</name>
    <dbReference type="NCBI Taxonomy" id="735518"/>
    <lineage>
        <taxon>Bacteria</taxon>
        <taxon>Bacillati</taxon>
        <taxon>Bacillota</taxon>
        <taxon>Bacilli</taxon>
        <taxon>Bacillales</taxon>
        <taxon>Bacillaceae</taxon>
        <taxon>Lederbergia</taxon>
    </lineage>
</organism>
<keyword evidence="3" id="KW-1185">Reference proteome</keyword>